<accession>A0ABT1WUR2</accession>
<reference evidence="1 2" key="1">
    <citation type="submission" date="2021-12" db="EMBL/GenBank/DDBJ databases">
        <title>Identification and characterization of A. suis stains in western Canada.</title>
        <authorList>
            <person name="Kulathunga D.G.R.S."/>
            <person name="De Oliveira Costa M."/>
        </authorList>
    </citation>
    <scope>NUCLEOTIDE SEQUENCE [LARGE SCALE GENOMIC DNA]</scope>
    <source>
        <strain evidence="1 2">18_292</strain>
    </source>
</reference>
<keyword evidence="2" id="KW-1185">Reference proteome</keyword>
<dbReference type="RefSeq" id="WP_257175244.1">
    <property type="nucleotide sequence ID" value="NZ_JAJUOY010000007.1"/>
</dbReference>
<evidence type="ECO:0000313" key="2">
    <source>
        <dbReference type="Proteomes" id="UP001206331"/>
    </source>
</evidence>
<dbReference type="Proteomes" id="UP001206331">
    <property type="component" value="Unassembled WGS sequence"/>
</dbReference>
<gene>
    <name evidence="1" type="ORF">LZL92_03090</name>
</gene>
<protein>
    <submittedName>
        <fullName evidence="1">Uncharacterized protein</fullName>
    </submittedName>
</protein>
<comment type="caution">
    <text evidence="1">The sequence shown here is derived from an EMBL/GenBank/DDBJ whole genome shotgun (WGS) entry which is preliminary data.</text>
</comment>
<dbReference type="EMBL" id="JAJUPA010000002">
    <property type="protein sequence ID" value="MCQ9629259.1"/>
    <property type="molecule type" value="Genomic_DNA"/>
</dbReference>
<evidence type="ECO:0000313" key="1">
    <source>
        <dbReference type="EMBL" id="MCQ9629259.1"/>
    </source>
</evidence>
<proteinExistence type="predicted"/>
<name>A0ABT1WUR2_ACTSU</name>
<organism evidence="1 2">
    <name type="scientific">Actinobacillus suis</name>
    <dbReference type="NCBI Taxonomy" id="716"/>
    <lineage>
        <taxon>Bacteria</taxon>
        <taxon>Pseudomonadati</taxon>
        <taxon>Pseudomonadota</taxon>
        <taxon>Gammaproteobacteria</taxon>
        <taxon>Pasteurellales</taxon>
        <taxon>Pasteurellaceae</taxon>
        <taxon>Actinobacillus</taxon>
    </lineage>
</organism>
<sequence>MKLCRCPICHSDIHLEGLIEDDAGRELLGKISQLTHGTAQPMVAYLGLFKPGKSNLNNARALKILNDVLDLYPCSLLLSQSLSETVASIRKKRQQALQTGQKIEPLTNHNYLKSVYETQRPNFAVVRTGKNQSEEVKAQQAEQEQIRNAVLYVQRYVDLGREDIVKNSPEYQIWLKHSNKSTAQIISS</sequence>